<dbReference type="GO" id="GO:0030643">
    <property type="term" value="P:intracellular phosphate ion homeostasis"/>
    <property type="evidence" value="ECO:0007669"/>
    <property type="project" value="InterPro"/>
</dbReference>
<evidence type="ECO:0000259" key="1">
    <source>
        <dbReference type="Pfam" id="PF01895"/>
    </source>
</evidence>
<dbReference type="Gene3D" id="1.20.58.220">
    <property type="entry name" value="Phosphate transport system protein phou homolog 2, domain 2"/>
    <property type="match status" value="1"/>
</dbReference>
<accession>A0A6L5YD01</accession>
<comment type="caution">
    <text evidence="2">The sequence shown here is derived from an EMBL/GenBank/DDBJ whole genome shotgun (WGS) entry which is preliminary data.</text>
</comment>
<dbReference type="EMBL" id="VUNH01000009">
    <property type="protein sequence ID" value="MST56070.1"/>
    <property type="molecule type" value="Genomic_DNA"/>
</dbReference>
<reference evidence="2 3" key="1">
    <citation type="submission" date="2019-08" db="EMBL/GenBank/DDBJ databases">
        <title>In-depth cultivation of the pig gut microbiome towards novel bacterial diversity and tailored functional studies.</title>
        <authorList>
            <person name="Wylensek D."/>
            <person name="Hitch T.C.A."/>
            <person name="Clavel T."/>
        </authorList>
    </citation>
    <scope>NUCLEOTIDE SEQUENCE [LARGE SCALE GENOMIC DNA]</scope>
    <source>
        <strain evidence="2 3">SM-530-WT-4B</strain>
    </source>
</reference>
<dbReference type="InterPro" id="IPR028366">
    <property type="entry name" value="PhoU"/>
</dbReference>
<sequence>MATKKSESSERSLENYLYSSDKARMYALVQQMTIGAREALAKAVAGLRTLDVGAEEDVICGDDAIDELEEQIDQECLYSIAMRQPMREDLRYVYAVMKIITDIERIGDQAVNVAERLKEYVNDYHGRAPLPKIDDLLDVSRRCSEMIDDFLLALDKEDGGVLAVIREKRRETVRICRKCAESLMQRLSSPYLAETPAEIFIAIDLFRHLKRVADHLMNLGEKVYFIATGVSPLTLKRQLVSQGCSHEYSHPTESAK</sequence>
<dbReference type="Pfam" id="PF01895">
    <property type="entry name" value="PhoU"/>
    <property type="match status" value="2"/>
</dbReference>
<feature type="domain" description="PhoU" evidence="1">
    <location>
        <begin position="31"/>
        <end position="116"/>
    </location>
</feature>
<proteinExistence type="predicted"/>
<dbReference type="AlphaFoldDB" id="A0A6L5YD01"/>
<dbReference type="RefSeq" id="WP_154529160.1">
    <property type="nucleotide sequence ID" value="NZ_JAXDZJ010000030.1"/>
</dbReference>
<dbReference type="GO" id="GO:0045936">
    <property type="term" value="P:negative regulation of phosphate metabolic process"/>
    <property type="evidence" value="ECO:0007669"/>
    <property type="project" value="InterPro"/>
</dbReference>
<dbReference type="PANTHER" id="PTHR42930">
    <property type="entry name" value="PHOSPHATE-SPECIFIC TRANSPORT SYSTEM ACCESSORY PROTEIN PHOU"/>
    <property type="match status" value="1"/>
</dbReference>
<dbReference type="Proteomes" id="UP000473699">
    <property type="component" value="Unassembled WGS sequence"/>
</dbReference>
<evidence type="ECO:0000313" key="3">
    <source>
        <dbReference type="Proteomes" id="UP000473699"/>
    </source>
</evidence>
<keyword evidence="3" id="KW-1185">Reference proteome</keyword>
<organism evidence="2 3">
    <name type="scientific">Pyramidobacter porci</name>
    <dbReference type="NCBI Taxonomy" id="2605789"/>
    <lineage>
        <taxon>Bacteria</taxon>
        <taxon>Thermotogati</taxon>
        <taxon>Synergistota</taxon>
        <taxon>Synergistia</taxon>
        <taxon>Synergistales</taxon>
        <taxon>Dethiosulfovibrionaceae</taxon>
        <taxon>Pyramidobacter</taxon>
    </lineage>
</organism>
<dbReference type="PANTHER" id="PTHR42930:SF3">
    <property type="entry name" value="PHOSPHATE-SPECIFIC TRANSPORT SYSTEM ACCESSORY PROTEIN PHOU"/>
    <property type="match status" value="1"/>
</dbReference>
<feature type="domain" description="PhoU" evidence="1">
    <location>
        <begin position="138"/>
        <end position="223"/>
    </location>
</feature>
<evidence type="ECO:0000313" key="2">
    <source>
        <dbReference type="EMBL" id="MST56070.1"/>
    </source>
</evidence>
<protein>
    <submittedName>
        <fullName evidence="2">Phosphate transport system regulatory protein PhoU</fullName>
    </submittedName>
</protein>
<name>A0A6L5YD01_9BACT</name>
<dbReference type="InterPro" id="IPR038078">
    <property type="entry name" value="PhoU-like_sf"/>
</dbReference>
<dbReference type="InterPro" id="IPR026022">
    <property type="entry name" value="PhoU_dom"/>
</dbReference>
<dbReference type="SUPFAM" id="SSF109755">
    <property type="entry name" value="PhoU-like"/>
    <property type="match status" value="1"/>
</dbReference>
<gene>
    <name evidence="2" type="ORF">FYJ74_08505</name>
</gene>